<dbReference type="STRING" id="1798182.GA0061081_103128"/>
<reference evidence="2" key="1">
    <citation type="submission" date="2016-08" db="EMBL/GenBank/DDBJ databases">
        <authorList>
            <person name="Varghese N."/>
            <person name="Submissions Spin"/>
        </authorList>
    </citation>
    <scope>NUCLEOTIDE SEQUENCE [LARGE SCALE GENOMIC DNA]</scope>
    <source>
        <strain evidence="2">R-53248</strain>
    </source>
</reference>
<accession>A0A1C4ATP3</accession>
<sequence length="263" mass="28176">MQTPPVIHGSFPYLTSDSRITKVTAIDDLLSIQLSNGIKITPSTNTSTVINPIVLPVVEQSLSDIDMMLPPLVSSVSLSDLVNIYHYWGNDKFATSITAKGNLLVMFTDKDGNAVSRSDVLDICKAPYKILLNSGISRLAIQYGMLNSRVFTSDSVTYYINPKAQPKVCYLKVGNTALDTGSYAGVTNIWNPNKGLLVQSTDPSSYGFNFPTTGADGLYFDLDIGGVNGSQLVWAPVSHGGITAIMTPSPDNEGMTRVTLAGA</sequence>
<organism evidence="1 2">
    <name type="scientific">Gilliamella bombicola</name>
    <dbReference type="NCBI Taxonomy" id="1798182"/>
    <lineage>
        <taxon>Bacteria</taxon>
        <taxon>Pseudomonadati</taxon>
        <taxon>Pseudomonadota</taxon>
        <taxon>Gammaproteobacteria</taxon>
        <taxon>Orbales</taxon>
        <taxon>Orbaceae</taxon>
        <taxon>Gilliamella</taxon>
    </lineage>
</organism>
<dbReference type="AlphaFoldDB" id="A0A1C4ATP3"/>
<name>A0A1C4ATP3_9GAMM</name>
<dbReference type="RefSeq" id="WP_141683336.1">
    <property type="nucleotide sequence ID" value="NZ_FMAQ01000003.1"/>
</dbReference>
<protein>
    <submittedName>
        <fullName evidence="1">Uncharacterized protein</fullName>
    </submittedName>
</protein>
<dbReference type="Proteomes" id="UP000199670">
    <property type="component" value="Unassembled WGS sequence"/>
</dbReference>
<keyword evidence="2" id="KW-1185">Reference proteome</keyword>
<dbReference type="OrthoDB" id="7057572at2"/>
<proteinExistence type="predicted"/>
<dbReference type="EMBL" id="FMAQ01000003">
    <property type="protein sequence ID" value="SCB98022.1"/>
    <property type="molecule type" value="Genomic_DNA"/>
</dbReference>
<gene>
    <name evidence="1" type="ORF">GA0061081_103128</name>
</gene>
<evidence type="ECO:0000313" key="2">
    <source>
        <dbReference type="Proteomes" id="UP000199670"/>
    </source>
</evidence>
<evidence type="ECO:0000313" key="1">
    <source>
        <dbReference type="EMBL" id="SCB98022.1"/>
    </source>
</evidence>